<proteinExistence type="predicted"/>
<dbReference type="VEuPathDB" id="PlasmoDB:PmUG01_11015200"/>
<accession>A0A1D3SM78</accession>
<sequence>MDSMEELKYVFDYSEDFDFIREESFQNSCNACYTHFYYLIGSFHYTLSGKTNMNNGLEICVENILKMIKNIILKIS</sequence>
<dbReference type="KEGG" id="pmal:PMUG01_11015200"/>
<keyword evidence="2" id="KW-1185">Reference proteome</keyword>
<gene>
    <name evidence="1" type="primary">PmUG01_11015200</name>
    <name evidence="1" type="ORF">PMUG01_11015200</name>
</gene>
<name>A0A1D3SM78_PLAMA</name>
<protein>
    <submittedName>
        <fullName evidence="1">Uncharacterized protein</fullName>
    </submittedName>
</protein>
<dbReference type="RefSeq" id="XP_028862347.1">
    <property type="nucleotide sequence ID" value="XM_029005793.1"/>
</dbReference>
<evidence type="ECO:0000313" key="2">
    <source>
        <dbReference type="Proteomes" id="UP000219813"/>
    </source>
</evidence>
<dbReference type="AlphaFoldDB" id="A0A1D3SM78"/>
<evidence type="ECO:0000313" key="1">
    <source>
        <dbReference type="EMBL" id="SCO92907.1"/>
    </source>
</evidence>
<dbReference type="Proteomes" id="UP000219813">
    <property type="component" value="Chromosome 11"/>
</dbReference>
<dbReference type="GeneID" id="39869612"/>
<organism evidence="1 2">
    <name type="scientific">Plasmodium malariae</name>
    <dbReference type="NCBI Taxonomy" id="5858"/>
    <lineage>
        <taxon>Eukaryota</taxon>
        <taxon>Sar</taxon>
        <taxon>Alveolata</taxon>
        <taxon>Apicomplexa</taxon>
        <taxon>Aconoidasida</taxon>
        <taxon>Haemosporida</taxon>
        <taxon>Plasmodiidae</taxon>
        <taxon>Plasmodium</taxon>
        <taxon>Plasmodium (Plasmodium)</taxon>
    </lineage>
</organism>
<dbReference type="EMBL" id="LT594632">
    <property type="protein sequence ID" value="SCO92907.1"/>
    <property type="molecule type" value="Genomic_DNA"/>
</dbReference>
<reference evidence="1 2" key="1">
    <citation type="submission" date="2016-06" db="EMBL/GenBank/DDBJ databases">
        <authorList>
            <consortium name="Pathogen Informatics"/>
        </authorList>
    </citation>
    <scope>NUCLEOTIDE SEQUENCE [LARGE SCALE GENOMIC DNA]</scope>
</reference>